<dbReference type="AlphaFoldDB" id="A0A939BZ65"/>
<sequence length="572" mass="61093">MAEMKDDLTSLANAASTALTVKALNRRSLFRIGGSALALGGASAFLAACGGNPAGNRGGTSSGGSAAASGGAAGGTDTLTVSTSLGGTVFDPELPAGNFQFPMLYDSLFDTDTPPDSAEAQALLADFEPQPALATKWESNEDNSVWTITLNTEATSPYGNKLTSADILWTFERHLAMKWYGGIFLNRVGVTDISQIEAPTPDTFVMNLAGPVGRTYFLLVMGCFIVPIFDSVEGQQHVTAEDPWASDWISKNACGFGPYTLKSSSPDGALNVFEANPNYYGETPIQTVTFRQTTETSTQLQLLLRGEAQLIDSLSPIQVAEVENSDSAKITRVANTGYTFIGFNNSQDNYKEVALHQGMAYALPFGDIVDSVYKGLATPMQSVLPDFFQGATNEFWTYEQDLDRARELLAPFADAGLVLQYKAGDTVIQTLAVLIQSSLQAVGLPIELNAMDPASFQQQLTGATLSMWIDNQSTPLVPDSLYGLQLLFPSEPTQVLIHYSNPIVDEAVGALASSFDPQEQVELIRTAQEQIMKDLAVLPLAQTGGLVPTANNVTNIKGHGANLAWAKGLQYS</sequence>
<accession>A0A939BZ65</accession>
<evidence type="ECO:0000259" key="1">
    <source>
        <dbReference type="Pfam" id="PF00496"/>
    </source>
</evidence>
<dbReference type="Proteomes" id="UP000663792">
    <property type="component" value="Unassembled WGS sequence"/>
</dbReference>
<feature type="domain" description="Solute-binding protein family 5" evidence="1">
    <location>
        <begin position="128"/>
        <end position="489"/>
    </location>
</feature>
<dbReference type="Gene3D" id="3.40.190.10">
    <property type="entry name" value="Periplasmic binding protein-like II"/>
    <property type="match status" value="1"/>
</dbReference>
<comment type="caution">
    <text evidence="2">The sequence shown here is derived from an EMBL/GenBank/DDBJ whole genome shotgun (WGS) entry which is preliminary data.</text>
</comment>
<proteinExistence type="predicted"/>
<gene>
    <name evidence="2" type="ORF">JL106_08745</name>
</gene>
<dbReference type="Pfam" id="PF00496">
    <property type="entry name" value="SBP_bac_5"/>
    <property type="match status" value="1"/>
</dbReference>
<dbReference type="Gene3D" id="3.10.105.10">
    <property type="entry name" value="Dipeptide-binding Protein, Domain 3"/>
    <property type="match status" value="1"/>
</dbReference>
<evidence type="ECO:0000313" key="3">
    <source>
        <dbReference type="Proteomes" id="UP000663792"/>
    </source>
</evidence>
<dbReference type="Gene3D" id="3.90.76.10">
    <property type="entry name" value="Dipeptide-binding Protein, Domain 1"/>
    <property type="match status" value="1"/>
</dbReference>
<name>A0A939BZ65_9ACTN</name>
<dbReference type="EMBL" id="JAERWK010000010">
    <property type="protein sequence ID" value="MBM9467366.1"/>
    <property type="molecule type" value="Genomic_DNA"/>
</dbReference>
<keyword evidence="3" id="KW-1185">Reference proteome</keyword>
<dbReference type="InterPro" id="IPR000914">
    <property type="entry name" value="SBP_5_dom"/>
</dbReference>
<organism evidence="2 3">
    <name type="scientific">Nakamurella leprariae</name>
    <dbReference type="NCBI Taxonomy" id="2803911"/>
    <lineage>
        <taxon>Bacteria</taxon>
        <taxon>Bacillati</taxon>
        <taxon>Actinomycetota</taxon>
        <taxon>Actinomycetes</taxon>
        <taxon>Nakamurellales</taxon>
        <taxon>Nakamurellaceae</taxon>
        <taxon>Nakamurella</taxon>
    </lineage>
</organism>
<protein>
    <recommendedName>
        <fullName evidence="1">Solute-binding protein family 5 domain-containing protein</fullName>
    </recommendedName>
</protein>
<evidence type="ECO:0000313" key="2">
    <source>
        <dbReference type="EMBL" id="MBM9467366.1"/>
    </source>
</evidence>
<dbReference type="PANTHER" id="PTHR30290">
    <property type="entry name" value="PERIPLASMIC BINDING COMPONENT OF ABC TRANSPORTER"/>
    <property type="match status" value="1"/>
</dbReference>
<dbReference type="GO" id="GO:1904680">
    <property type="term" value="F:peptide transmembrane transporter activity"/>
    <property type="evidence" value="ECO:0007669"/>
    <property type="project" value="TreeGrafter"/>
</dbReference>
<reference evidence="2" key="1">
    <citation type="submission" date="2021-01" db="EMBL/GenBank/DDBJ databases">
        <title>YIM 132084 draft genome.</title>
        <authorList>
            <person name="An D."/>
        </authorList>
    </citation>
    <scope>NUCLEOTIDE SEQUENCE</scope>
    <source>
        <strain evidence="2">YIM 132084</strain>
    </source>
</reference>
<dbReference type="InterPro" id="IPR039424">
    <property type="entry name" value="SBP_5"/>
</dbReference>
<dbReference type="SUPFAM" id="SSF53850">
    <property type="entry name" value="Periplasmic binding protein-like II"/>
    <property type="match status" value="1"/>
</dbReference>
<dbReference type="GO" id="GO:0015833">
    <property type="term" value="P:peptide transport"/>
    <property type="evidence" value="ECO:0007669"/>
    <property type="project" value="TreeGrafter"/>
</dbReference>